<dbReference type="InterPro" id="IPR044722">
    <property type="entry name" value="SecA_SF2_C"/>
</dbReference>
<keyword evidence="12" id="KW-1185">Reference proteome</keyword>
<dbReference type="SUPFAM" id="SSF81767">
    <property type="entry name" value="Pre-protein crosslinking domain of SecA"/>
    <property type="match status" value="1"/>
</dbReference>
<dbReference type="PANTHER" id="PTHR30612:SF0">
    <property type="entry name" value="CHLOROPLAST PROTEIN-TRANSPORTING ATPASE"/>
    <property type="match status" value="1"/>
</dbReference>
<keyword evidence="7" id="KW-0811">Translocation</keyword>
<dbReference type="SUPFAM" id="SSF52540">
    <property type="entry name" value="P-loop containing nucleoside triphosphate hydrolases"/>
    <property type="match status" value="1"/>
</dbReference>
<dbReference type="SMART" id="SM00957">
    <property type="entry name" value="SecA_DEAD"/>
    <property type="match status" value="1"/>
</dbReference>
<evidence type="ECO:0000259" key="10">
    <source>
        <dbReference type="PROSITE" id="PS51196"/>
    </source>
</evidence>
<dbReference type="InterPro" id="IPR011130">
    <property type="entry name" value="SecA_preprotein_X-link_dom"/>
</dbReference>
<dbReference type="InterPro" id="IPR011115">
    <property type="entry name" value="SecA_DEAD"/>
</dbReference>
<feature type="domain" description="Helicase ATP-binding" evidence="9">
    <location>
        <begin position="90"/>
        <end position="247"/>
    </location>
</feature>
<gene>
    <name evidence="11" type="ORF">Q5Y73_11280</name>
</gene>
<reference evidence="11 12" key="1">
    <citation type="submission" date="2023-08" db="EMBL/GenBank/DDBJ databases">
        <authorList>
            <person name="Park J.-S."/>
        </authorList>
    </citation>
    <scope>NUCLEOTIDE SEQUENCE [LARGE SCALE GENOMIC DNA]</scope>
    <source>
        <strain evidence="11 12">2205SS18-9</strain>
    </source>
</reference>
<evidence type="ECO:0000313" key="11">
    <source>
        <dbReference type="EMBL" id="MDP5274694.1"/>
    </source>
</evidence>
<dbReference type="Pfam" id="PF01043">
    <property type="entry name" value="SecA_PP_bind"/>
    <property type="match status" value="1"/>
</dbReference>
<evidence type="ECO:0000256" key="7">
    <source>
        <dbReference type="ARBA" id="ARBA00023010"/>
    </source>
</evidence>
<dbReference type="Pfam" id="PF21090">
    <property type="entry name" value="P-loop_SecA"/>
    <property type="match status" value="1"/>
</dbReference>
<evidence type="ECO:0000256" key="5">
    <source>
        <dbReference type="ARBA" id="ARBA00022927"/>
    </source>
</evidence>
<keyword evidence="5" id="KW-0653">Protein transport</keyword>
<evidence type="ECO:0000256" key="6">
    <source>
        <dbReference type="ARBA" id="ARBA00022967"/>
    </source>
</evidence>
<dbReference type="InterPro" id="IPR014001">
    <property type="entry name" value="Helicase_ATP-bd"/>
</dbReference>
<evidence type="ECO:0000256" key="2">
    <source>
        <dbReference type="ARBA" id="ARBA00022475"/>
    </source>
</evidence>
<protein>
    <recommendedName>
        <fullName evidence="13">Preprotein translocase subunit SecA</fullName>
    </recommendedName>
</protein>
<dbReference type="PROSITE" id="PS51196">
    <property type="entry name" value="SECA_MOTOR_DEAD"/>
    <property type="match status" value="1"/>
</dbReference>
<dbReference type="PROSITE" id="PS51192">
    <property type="entry name" value="HELICASE_ATP_BIND_1"/>
    <property type="match status" value="1"/>
</dbReference>
<evidence type="ECO:0000313" key="12">
    <source>
        <dbReference type="Proteomes" id="UP001231941"/>
    </source>
</evidence>
<evidence type="ECO:0000256" key="3">
    <source>
        <dbReference type="ARBA" id="ARBA00022741"/>
    </source>
</evidence>
<evidence type="ECO:0008006" key="13">
    <source>
        <dbReference type="Google" id="ProtNLM"/>
    </source>
</evidence>
<dbReference type="PANTHER" id="PTHR30612">
    <property type="entry name" value="SECA INNER MEMBRANE COMPONENT OF SEC PROTEIN SECRETION SYSTEM"/>
    <property type="match status" value="1"/>
</dbReference>
<dbReference type="EMBL" id="JAVAMP010000004">
    <property type="protein sequence ID" value="MDP5274694.1"/>
    <property type="molecule type" value="Genomic_DNA"/>
</dbReference>
<keyword evidence="2" id="KW-1003">Cell membrane</keyword>
<dbReference type="Gene3D" id="3.40.50.300">
    <property type="entry name" value="P-loop containing nucleotide triphosphate hydrolases"/>
    <property type="match status" value="2"/>
</dbReference>
<evidence type="ECO:0000259" key="9">
    <source>
        <dbReference type="PROSITE" id="PS51192"/>
    </source>
</evidence>
<sequence>MGKNKNSVLEKITFAYHKHKLKKYDEKINKIKTSRFEPLDKYQIKQRSLTLMQQAKNGIPLEELLVEAYSLVYETVKRVLGFQLFDEQLIAGIALHEGKIIEMQTGEGKTLAAVLPAYLNALHGKGVHILTFNDYLATRDAEWMGVIYHYLGLSVGFIKEGMDNETRKEAYAADITYVTAKEAGFDYLKDSISYDKSLLVHRPFHFALVDEADSILIDEARIPLVIADKKAALQKDQRQMAQIARNLQHGLDYDTDEDQRNVYLTEIGMKKVEQLLCCGNLYGNENVNTLTSLHSALHAEVLLKQDVHYIVREDRVELIDELTGRVADKRHWPDGLQAAVEAKEGLANHSSGRILGSITLFNYLNLYPKISGMTATAKSSMNEFRDIYNLDVVTIRPHKTSLRIDYPYKVFTHKEAKQTALVQEIKSVYLTGRPILIGTSSVEESNDLSI</sequence>
<dbReference type="InterPro" id="IPR014018">
    <property type="entry name" value="SecA_motor_DEAD"/>
</dbReference>
<dbReference type="PRINTS" id="PR00906">
    <property type="entry name" value="SECA"/>
</dbReference>
<dbReference type="CDD" id="cd17928">
    <property type="entry name" value="DEXDc_SecA"/>
    <property type="match status" value="1"/>
</dbReference>
<keyword evidence="1" id="KW-0813">Transport</keyword>
<keyword evidence="6" id="KW-1278">Translocase</keyword>
<dbReference type="Proteomes" id="UP001231941">
    <property type="component" value="Unassembled WGS sequence"/>
</dbReference>
<dbReference type="RefSeq" id="WP_305992002.1">
    <property type="nucleotide sequence ID" value="NZ_JAVAMP010000004.1"/>
</dbReference>
<proteinExistence type="predicted"/>
<keyword evidence="4" id="KW-0067">ATP-binding</keyword>
<dbReference type="InterPro" id="IPR027417">
    <property type="entry name" value="P-loop_NTPase"/>
</dbReference>
<feature type="domain" description="SecA family profile" evidence="10">
    <location>
        <begin position="6"/>
        <end position="450"/>
    </location>
</feature>
<organism evidence="11 12">
    <name type="scientific">Chengkuizengella axinellae</name>
    <dbReference type="NCBI Taxonomy" id="3064388"/>
    <lineage>
        <taxon>Bacteria</taxon>
        <taxon>Bacillati</taxon>
        <taxon>Bacillota</taxon>
        <taxon>Bacilli</taxon>
        <taxon>Bacillales</taxon>
        <taxon>Paenibacillaceae</taxon>
        <taxon>Chengkuizengella</taxon>
    </lineage>
</organism>
<evidence type="ECO:0000256" key="4">
    <source>
        <dbReference type="ARBA" id="ARBA00022840"/>
    </source>
</evidence>
<evidence type="ECO:0000256" key="8">
    <source>
        <dbReference type="ARBA" id="ARBA00023136"/>
    </source>
</evidence>
<evidence type="ECO:0000256" key="1">
    <source>
        <dbReference type="ARBA" id="ARBA00022448"/>
    </source>
</evidence>
<accession>A0ABT9J108</accession>
<dbReference type="SMART" id="SM00958">
    <property type="entry name" value="SecA_PP_bind"/>
    <property type="match status" value="1"/>
</dbReference>
<dbReference type="Gene3D" id="3.90.1440.10">
    <property type="entry name" value="SecA, preprotein cross-linking domain"/>
    <property type="match status" value="1"/>
</dbReference>
<dbReference type="InterPro" id="IPR036670">
    <property type="entry name" value="SecA_X-link_sf"/>
</dbReference>
<keyword evidence="8" id="KW-0472">Membrane</keyword>
<name>A0ABT9J108_9BACL</name>
<keyword evidence="3" id="KW-0547">Nucleotide-binding</keyword>
<dbReference type="InterPro" id="IPR000185">
    <property type="entry name" value="SecA"/>
</dbReference>
<comment type="caution">
    <text evidence="11">The sequence shown here is derived from an EMBL/GenBank/DDBJ whole genome shotgun (WGS) entry which is preliminary data.</text>
</comment>
<dbReference type="Pfam" id="PF07517">
    <property type="entry name" value="SecA_DEAD"/>
    <property type="match status" value="1"/>
</dbReference>